<evidence type="ECO:0000313" key="2">
    <source>
        <dbReference type="Proteomes" id="UP000243459"/>
    </source>
</evidence>
<organism evidence="1 2">
    <name type="scientific">Asparagus officinalis</name>
    <name type="common">Garden asparagus</name>
    <dbReference type="NCBI Taxonomy" id="4686"/>
    <lineage>
        <taxon>Eukaryota</taxon>
        <taxon>Viridiplantae</taxon>
        <taxon>Streptophyta</taxon>
        <taxon>Embryophyta</taxon>
        <taxon>Tracheophyta</taxon>
        <taxon>Spermatophyta</taxon>
        <taxon>Magnoliopsida</taxon>
        <taxon>Liliopsida</taxon>
        <taxon>Asparagales</taxon>
        <taxon>Asparagaceae</taxon>
        <taxon>Asparagoideae</taxon>
        <taxon>Asparagus</taxon>
    </lineage>
</organism>
<accession>A0A5P1EPJ4</accession>
<dbReference type="Gramene" id="ONK67942">
    <property type="protein sequence ID" value="ONK67942"/>
    <property type="gene ID" value="A4U43_C05F5460"/>
</dbReference>
<evidence type="ECO:0000313" key="1">
    <source>
        <dbReference type="EMBL" id="ONK67942.1"/>
    </source>
</evidence>
<gene>
    <name evidence="1" type="ORF">A4U43_C05F5460</name>
</gene>
<name>A0A5P1EPJ4_ASPOF</name>
<keyword evidence="2" id="KW-1185">Reference proteome</keyword>
<sequence>MMPMTLCYSSTTAGIDIWSSGFAPLVMTSRAEALIEELRRERMREEILARQIADNRMMEEEIMRELEFERQMAMRRFGEEEMESRVGIGMGERLGPGFISERERSLSRGRAWIYDGLGPGFISERERSLSRGRAWIYDGEGVCFEF</sequence>
<protein>
    <submittedName>
        <fullName evidence="1">Uncharacterized protein</fullName>
    </submittedName>
</protein>
<dbReference type="AlphaFoldDB" id="A0A5P1EPJ4"/>
<dbReference type="EMBL" id="CM007385">
    <property type="protein sequence ID" value="ONK67942.1"/>
    <property type="molecule type" value="Genomic_DNA"/>
</dbReference>
<proteinExistence type="predicted"/>
<dbReference type="Proteomes" id="UP000243459">
    <property type="component" value="Chromosome 5"/>
</dbReference>
<reference evidence="2" key="1">
    <citation type="journal article" date="2017" name="Nat. Commun.">
        <title>The asparagus genome sheds light on the origin and evolution of a young Y chromosome.</title>
        <authorList>
            <person name="Harkess A."/>
            <person name="Zhou J."/>
            <person name="Xu C."/>
            <person name="Bowers J.E."/>
            <person name="Van der Hulst R."/>
            <person name="Ayyampalayam S."/>
            <person name="Mercati F."/>
            <person name="Riccardi P."/>
            <person name="McKain M.R."/>
            <person name="Kakrana A."/>
            <person name="Tang H."/>
            <person name="Ray J."/>
            <person name="Groenendijk J."/>
            <person name="Arikit S."/>
            <person name="Mathioni S.M."/>
            <person name="Nakano M."/>
            <person name="Shan H."/>
            <person name="Telgmann-Rauber A."/>
            <person name="Kanno A."/>
            <person name="Yue Z."/>
            <person name="Chen H."/>
            <person name="Li W."/>
            <person name="Chen Y."/>
            <person name="Xu X."/>
            <person name="Zhang Y."/>
            <person name="Luo S."/>
            <person name="Chen H."/>
            <person name="Gao J."/>
            <person name="Mao Z."/>
            <person name="Pires J.C."/>
            <person name="Luo M."/>
            <person name="Kudrna D."/>
            <person name="Wing R.A."/>
            <person name="Meyers B.C."/>
            <person name="Yi K."/>
            <person name="Kong H."/>
            <person name="Lavrijsen P."/>
            <person name="Sunseri F."/>
            <person name="Falavigna A."/>
            <person name="Ye Y."/>
            <person name="Leebens-Mack J.H."/>
            <person name="Chen G."/>
        </authorList>
    </citation>
    <scope>NUCLEOTIDE SEQUENCE [LARGE SCALE GENOMIC DNA]</scope>
    <source>
        <strain evidence="2">cv. DH0086</strain>
    </source>
</reference>